<keyword evidence="8" id="KW-0479">Metal-binding</keyword>
<comment type="cofactor">
    <cofactor evidence="1">
        <name>Zn(2+)</name>
        <dbReference type="ChEBI" id="CHEBI:29105"/>
    </cofactor>
</comment>
<dbReference type="PANTHER" id="PTHR43655:SF8">
    <property type="entry name" value="PARAPLEGIN"/>
    <property type="match status" value="1"/>
</dbReference>
<dbReference type="AlphaFoldDB" id="A0A8J2PE17"/>
<dbReference type="Proteomes" id="UP000708208">
    <property type="component" value="Unassembled WGS sequence"/>
</dbReference>
<organism evidence="21 22">
    <name type="scientific">Allacma fusca</name>
    <dbReference type="NCBI Taxonomy" id="39272"/>
    <lineage>
        <taxon>Eukaryota</taxon>
        <taxon>Metazoa</taxon>
        <taxon>Ecdysozoa</taxon>
        <taxon>Arthropoda</taxon>
        <taxon>Hexapoda</taxon>
        <taxon>Collembola</taxon>
        <taxon>Symphypleona</taxon>
        <taxon>Sminthuridae</taxon>
        <taxon>Allacma</taxon>
    </lineage>
</organism>
<dbReference type="GO" id="GO:0004176">
    <property type="term" value="F:ATP-dependent peptidase activity"/>
    <property type="evidence" value="ECO:0007669"/>
    <property type="project" value="InterPro"/>
</dbReference>
<evidence type="ECO:0000256" key="9">
    <source>
        <dbReference type="ARBA" id="ARBA00022741"/>
    </source>
</evidence>
<feature type="region of interest" description="Disordered" evidence="18">
    <location>
        <begin position="757"/>
        <end position="793"/>
    </location>
</feature>
<dbReference type="GO" id="GO:0016887">
    <property type="term" value="F:ATP hydrolysis activity"/>
    <property type="evidence" value="ECO:0007669"/>
    <property type="project" value="InterPro"/>
</dbReference>
<dbReference type="GO" id="GO:0004222">
    <property type="term" value="F:metalloendopeptidase activity"/>
    <property type="evidence" value="ECO:0007669"/>
    <property type="project" value="InterPro"/>
</dbReference>
<feature type="coiled-coil region" evidence="17">
    <location>
        <begin position="700"/>
        <end position="727"/>
    </location>
</feature>
<feature type="compositionally biased region" description="Polar residues" evidence="18">
    <location>
        <begin position="770"/>
        <end position="793"/>
    </location>
</feature>
<evidence type="ECO:0000259" key="20">
    <source>
        <dbReference type="SMART" id="SM00382"/>
    </source>
</evidence>
<comment type="similarity">
    <text evidence="4">In the C-terminal section; belongs to the peptidase M41 family.</text>
</comment>
<dbReference type="GO" id="GO:0034982">
    <property type="term" value="P:mitochondrial protein processing"/>
    <property type="evidence" value="ECO:0007669"/>
    <property type="project" value="TreeGrafter"/>
</dbReference>
<keyword evidence="17" id="KW-0175">Coiled coil</keyword>
<keyword evidence="6" id="KW-0645">Protease</keyword>
<sequence>MSLSKLLTNKTRQLPLPAVLSSLNPRSGHTKLTSFLKSLLASSKGDWSRSRTTLFPTRATSTHQTSFVRNGFFHDRHLQTHTILFNDIRGLHTATVNRQQESQKDNDDKDKKNKDPKDEDKIQALIVKALMWTAVAYMVVSIIAFALPSSNQPELVRWVSWNEFVHHMLAKGEVEEIVAKPDSELVTIILHEGAVIKNRKVENNIYHMRVADIGKFEVKLRAAEDRLGIRPDSRVPVVYDRMAETFTKLLVPLLILLIAFRLMRSKSFKNAINLDSFMQMGKARFTLVDPKSRGKGVRFEDVAGLKEAKQEVLEFVDYLKRPEFYKQLGAKVPRGALLLGPPGCGKTLLAKAVATEAGVPFLSMNGSEFIEMIGGLGAARVRDLFKEAKKRIPCIIYIDEIDAIGRKRSGTAGAQTDGSGGELEQTLNQLLVEMDGMATKEGVLLLASTNRADVLDRALLRPGRFDRHILIDLPTLQERKEIFEQHMKSVRLELTPSEYSKRMAQLTPGFSGADIANVCNEAALYAARGNKKSVGKDDLEYALERVVGGTEKRTKVMSPHERTVVAYHECGHAIVGWMLETTDALLKITIVPRTNHALGFAAYLPSDQKLHSKEELFERMCMALGGRVAESLTFNRVTSGAQNDLEKVTKMAYAQIRQLGMSENVGLLSFDDAETSTGTKKPYSKRLSALMDVEARQLVAQAYLKTEEVLQRNKDKLEKLAVELLKKETLNYDQVEAIIGPPPFGKKRLIGPEEFEAGVNDQAGNPPKPSSDSTEQPQSQTEDGNQAMQRAAKTNCTRIVSAVDAY</sequence>
<evidence type="ECO:0000256" key="18">
    <source>
        <dbReference type="SAM" id="MobiDB-lite"/>
    </source>
</evidence>
<reference evidence="21" key="1">
    <citation type="submission" date="2021-06" db="EMBL/GenBank/DDBJ databases">
        <authorList>
            <person name="Hodson N. C."/>
            <person name="Mongue J. A."/>
            <person name="Jaron S. K."/>
        </authorList>
    </citation>
    <scope>NUCLEOTIDE SEQUENCE</scope>
</reference>
<dbReference type="InterPro" id="IPR050928">
    <property type="entry name" value="ATP-dep_Zn_Metalloprotease"/>
</dbReference>
<dbReference type="GO" id="GO:0005745">
    <property type="term" value="C:m-AAA complex"/>
    <property type="evidence" value="ECO:0007669"/>
    <property type="project" value="TreeGrafter"/>
</dbReference>
<gene>
    <name evidence="21" type="ORF">AFUS01_LOCUS35615</name>
</gene>
<protein>
    <recommendedName>
        <fullName evidence="20">AAA+ ATPase domain-containing protein</fullName>
    </recommendedName>
</protein>
<dbReference type="HAMAP" id="MF_01458">
    <property type="entry name" value="FtsH"/>
    <property type="match status" value="1"/>
</dbReference>
<evidence type="ECO:0000256" key="13">
    <source>
        <dbReference type="ARBA" id="ARBA00022946"/>
    </source>
</evidence>
<keyword evidence="10" id="KW-0378">Hydrolase</keyword>
<dbReference type="InterPro" id="IPR041569">
    <property type="entry name" value="AAA_lid_3"/>
</dbReference>
<dbReference type="CDD" id="cd19501">
    <property type="entry name" value="RecA-like_FtsH"/>
    <property type="match status" value="1"/>
</dbReference>
<keyword evidence="22" id="KW-1185">Reference proteome</keyword>
<evidence type="ECO:0000256" key="4">
    <source>
        <dbReference type="ARBA" id="ARBA00010044"/>
    </source>
</evidence>
<evidence type="ECO:0000256" key="1">
    <source>
        <dbReference type="ARBA" id="ARBA00001947"/>
    </source>
</evidence>
<dbReference type="FunFam" id="3.40.50.300:FF:000277">
    <property type="entry name" value="ATP-dependent zinc metalloprotease FtsH"/>
    <property type="match status" value="1"/>
</dbReference>
<evidence type="ECO:0000256" key="5">
    <source>
        <dbReference type="ARBA" id="ARBA00010550"/>
    </source>
</evidence>
<dbReference type="PANTHER" id="PTHR43655">
    <property type="entry name" value="ATP-DEPENDENT PROTEASE"/>
    <property type="match status" value="1"/>
</dbReference>
<accession>A0A8J2PE17</accession>
<evidence type="ECO:0000256" key="12">
    <source>
        <dbReference type="ARBA" id="ARBA00022840"/>
    </source>
</evidence>
<comment type="similarity">
    <text evidence="5">In the N-terminal section; belongs to the AAA ATPase family.</text>
</comment>
<dbReference type="Pfam" id="PF00004">
    <property type="entry name" value="AAA"/>
    <property type="match status" value="1"/>
</dbReference>
<evidence type="ECO:0000256" key="19">
    <source>
        <dbReference type="SAM" id="Phobius"/>
    </source>
</evidence>
<dbReference type="InterPro" id="IPR003959">
    <property type="entry name" value="ATPase_AAA_core"/>
</dbReference>
<evidence type="ECO:0000256" key="11">
    <source>
        <dbReference type="ARBA" id="ARBA00022833"/>
    </source>
</evidence>
<proteinExistence type="inferred from homology"/>
<dbReference type="FunFam" id="1.20.58.760:FF:000003">
    <property type="entry name" value="AFG3-like AAA ATPase 2"/>
    <property type="match status" value="1"/>
</dbReference>
<evidence type="ECO:0000256" key="6">
    <source>
        <dbReference type="ARBA" id="ARBA00022670"/>
    </source>
</evidence>
<evidence type="ECO:0000256" key="14">
    <source>
        <dbReference type="ARBA" id="ARBA00022989"/>
    </source>
</evidence>
<dbReference type="Pfam" id="PF17862">
    <property type="entry name" value="AAA_lid_3"/>
    <property type="match status" value="1"/>
</dbReference>
<evidence type="ECO:0000313" key="21">
    <source>
        <dbReference type="EMBL" id="CAG7825507.1"/>
    </source>
</evidence>
<evidence type="ECO:0000313" key="22">
    <source>
        <dbReference type="Proteomes" id="UP000708208"/>
    </source>
</evidence>
<keyword evidence="15" id="KW-0482">Metalloprotease</keyword>
<feature type="compositionally biased region" description="Basic and acidic residues" evidence="18">
    <location>
        <begin position="101"/>
        <end position="117"/>
    </location>
</feature>
<evidence type="ECO:0000256" key="16">
    <source>
        <dbReference type="ARBA" id="ARBA00023136"/>
    </source>
</evidence>
<name>A0A8J2PE17_9HEXA</name>
<keyword evidence="16 19" id="KW-0472">Membrane</keyword>
<dbReference type="GO" id="GO:0005524">
    <property type="term" value="F:ATP binding"/>
    <property type="evidence" value="ECO:0007669"/>
    <property type="project" value="UniProtKB-KW"/>
</dbReference>
<evidence type="ECO:0000256" key="17">
    <source>
        <dbReference type="SAM" id="Coils"/>
    </source>
</evidence>
<dbReference type="InterPro" id="IPR000642">
    <property type="entry name" value="Peptidase_M41"/>
</dbReference>
<dbReference type="InterPro" id="IPR005936">
    <property type="entry name" value="FtsH"/>
</dbReference>
<keyword evidence="11" id="KW-0862">Zinc</keyword>
<feature type="domain" description="AAA+ ATPase" evidence="20">
    <location>
        <begin position="332"/>
        <end position="475"/>
    </location>
</feature>
<dbReference type="SMART" id="SM00382">
    <property type="entry name" value="AAA"/>
    <property type="match status" value="1"/>
</dbReference>
<dbReference type="Pfam" id="PF01434">
    <property type="entry name" value="Peptidase_M41"/>
    <property type="match status" value="1"/>
</dbReference>
<keyword evidence="9" id="KW-0547">Nucleotide-binding</keyword>
<dbReference type="EMBL" id="CAJVCH010536545">
    <property type="protein sequence ID" value="CAG7825507.1"/>
    <property type="molecule type" value="Genomic_DNA"/>
</dbReference>
<comment type="caution">
    <text evidence="21">The sequence shown here is derived from an EMBL/GenBank/DDBJ whole genome shotgun (WGS) entry which is preliminary data.</text>
</comment>
<dbReference type="InterPro" id="IPR003593">
    <property type="entry name" value="AAA+_ATPase"/>
</dbReference>
<evidence type="ECO:0000256" key="8">
    <source>
        <dbReference type="ARBA" id="ARBA00022723"/>
    </source>
</evidence>
<dbReference type="OrthoDB" id="1413014at2759"/>
<feature type="region of interest" description="Disordered" evidence="18">
    <location>
        <begin position="96"/>
        <end position="117"/>
    </location>
</feature>
<dbReference type="NCBIfam" id="TIGR01241">
    <property type="entry name" value="FtsH_fam"/>
    <property type="match status" value="1"/>
</dbReference>
<keyword evidence="13" id="KW-0809">Transit peptide</keyword>
<dbReference type="GO" id="GO:0046872">
    <property type="term" value="F:metal ion binding"/>
    <property type="evidence" value="ECO:0007669"/>
    <property type="project" value="UniProtKB-KW"/>
</dbReference>
<comment type="subcellular location">
    <subcellularLocation>
        <location evidence="2">Membrane</location>
        <topology evidence="2">Multi-pass membrane protein</topology>
    </subcellularLocation>
    <subcellularLocation>
        <location evidence="3">Mitochondrion</location>
    </subcellularLocation>
</comment>
<evidence type="ECO:0000256" key="3">
    <source>
        <dbReference type="ARBA" id="ARBA00004173"/>
    </source>
</evidence>
<dbReference type="FunFam" id="1.10.8.60:FF:000033">
    <property type="entry name" value="paraplegin isoform X1"/>
    <property type="match status" value="1"/>
</dbReference>
<keyword evidence="14 19" id="KW-1133">Transmembrane helix</keyword>
<evidence type="ECO:0000256" key="2">
    <source>
        <dbReference type="ARBA" id="ARBA00004141"/>
    </source>
</evidence>
<keyword evidence="7 19" id="KW-0812">Transmembrane</keyword>
<keyword evidence="12" id="KW-0067">ATP-binding</keyword>
<evidence type="ECO:0000256" key="15">
    <source>
        <dbReference type="ARBA" id="ARBA00023049"/>
    </source>
</evidence>
<evidence type="ECO:0000256" key="7">
    <source>
        <dbReference type="ARBA" id="ARBA00022692"/>
    </source>
</evidence>
<evidence type="ECO:0000256" key="10">
    <source>
        <dbReference type="ARBA" id="ARBA00022801"/>
    </source>
</evidence>
<feature type="transmembrane region" description="Helical" evidence="19">
    <location>
        <begin position="125"/>
        <end position="147"/>
    </location>
</feature>